<dbReference type="RefSeq" id="WP_092991387.1">
    <property type="nucleotide sequence ID" value="NZ_FMWD01000001.1"/>
</dbReference>
<evidence type="ECO:0000313" key="3">
    <source>
        <dbReference type="Proteomes" id="UP000199648"/>
    </source>
</evidence>
<accession>A0A1G5PHS4</accession>
<evidence type="ECO:0000256" key="1">
    <source>
        <dbReference type="SAM" id="MobiDB-lite"/>
    </source>
</evidence>
<dbReference type="AlphaFoldDB" id="A0A1G5PHS4"/>
<sequence length="78" mass="8915">MPTLPRDAETNLVQEHYAVIYTPRRSRNRFPENCVELKESAEEAATSADPDSGRHPAKVLGPSRSSEGFRLYYLVHWL</sequence>
<dbReference type="Proteomes" id="UP000199648">
    <property type="component" value="Unassembled WGS sequence"/>
</dbReference>
<reference evidence="2 3" key="1">
    <citation type="submission" date="2016-10" db="EMBL/GenBank/DDBJ databases">
        <authorList>
            <person name="de Groot N.N."/>
        </authorList>
    </citation>
    <scope>NUCLEOTIDE SEQUENCE [LARGE SCALE GENOMIC DNA]</scope>
    <source>
        <strain evidence="2 3">HLD2</strain>
    </source>
</reference>
<proteinExistence type="predicted"/>
<dbReference type="STRING" id="415747.SAMN03097708_00022"/>
<protein>
    <submittedName>
        <fullName evidence="2">Uncharacterized protein</fullName>
    </submittedName>
</protein>
<dbReference type="EMBL" id="FMWD01000001">
    <property type="protein sequence ID" value="SCZ49065.1"/>
    <property type="molecule type" value="Genomic_DNA"/>
</dbReference>
<dbReference type="OrthoDB" id="9797738at2"/>
<name>A0A1G5PHS4_9GAMM</name>
<feature type="region of interest" description="Disordered" evidence="1">
    <location>
        <begin position="41"/>
        <end position="64"/>
    </location>
</feature>
<organism evidence="2 3">
    <name type="scientific">Thiohalomonas denitrificans</name>
    <dbReference type="NCBI Taxonomy" id="415747"/>
    <lineage>
        <taxon>Bacteria</taxon>
        <taxon>Pseudomonadati</taxon>
        <taxon>Pseudomonadota</taxon>
        <taxon>Gammaproteobacteria</taxon>
        <taxon>Thiohalomonadales</taxon>
        <taxon>Thiohalomonadaceae</taxon>
        <taxon>Thiohalomonas</taxon>
    </lineage>
</organism>
<gene>
    <name evidence="2" type="ORF">SAMN03097708_00022</name>
</gene>
<keyword evidence="3" id="KW-1185">Reference proteome</keyword>
<evidence type="ECO:0000313" key="2">
    <source>
        <dbReference type="EMBL" id="SCZ49065.1"/>
    </source>
</evidence>